<evidence type="ECO:0000313" key="21">
    <source>
        <dbReference type="Proteomes" id="UP000054608"/>
    </source>
</evidence>
<evidence type="ECO:0000256" key="13">
    <source>
        <dbReference type="PIRSR" id="PIRSR605478-1"/>
    </source>
</evidence>
<comment type="catalytic activity">
    <reaction evidence="11 18">
        <text>D-sedoheptulose 7-phosphate + D-glyceraldehyde 3-phosphate = aldehydo-D-ribose 5-phosphate + D-xylulose 5-phosphate</text>
        <dbReference type="Rhea" id="RHEA:10508"/>
        <dbReference type="ChEBI" id="CHEBI:57483"/>
        <dbReference type="ChEBI" id="CHEBI:57737"/>
        <dbReference type="ChEBI" id="CHEBI:58273"/>
        <dbReference type="ChEBI" id="CHEBI:59776"/>
        <dbReference type="EC" id="2.2.1.1"/>
    </reaction>
</comment>
<comment type="subunit">
    <text evidence="4 18">Homodimer.</text>
</comment>
<comment type="cofactor">
    <cofactor evidence="15">
        <name>thiamine diphosphate</name>
        <dbReference type="ChEBI" id="CHEBI:58937"/>
    </cofactor>
    <text evidence="15">Binds 1 thiamine pyrophosphate per subunit. During the reaction, the substrate forms a covalent intermediate with the cofactor.</text>
</comment>
<dbReference type="GO" id="GO:0009052">
    <property type="term" value="P:pentose-phosphate shunt, non-oxidative branch"/>
    <property type="evidence" value="ECO:0007669"/>
    <property type="project" value="UniProtKB-ARBA"/>
</dbReference>
<feature type="binding site" evidence="15">
    <location>
        <position position="66"/>
    </location>
    <ligand>
        <name>thiamine diphosphate</name>
        <dbReference type="ChEBI" id="CHEBI:58937"/>
    </ligand>
</feature>
<feature type="binding site" evidence="14">
    <location>
        <position position="469"/>
    </location>
    <ligand>
        <name>substrate</name>
    </ligand>
</feature>
<dbReference type="SMART" id="SM00861">
    <property type="entry name" value="Transket_pyr"/>
    <property type="match status" value="1"/>
</dbReference>
<dbReference type="FunFam" id="3.40.50.970:FF:000004">
    <property type="entry name" value="Transketolase"/>
    <property type="match status" value="1"/>
</dbReference>
<name>A0A0W0XMU9_9GAMM</name>
<keyword evidence="7 16" id="KW-0479">Metal-binding</keyword>
<keyword evidence="6 18" id="KW-0808">Transferase</keyword>
<keyword evidence="8 18" id="KW-0106">Calcium</keyword>
<evidence type="ECO:0000256" key="1">
    <source>
        <dbReference type="ARBA" id="ARBA00001913"/>
    </source>
</evidence>
<protein>
    <recommendedName>
        <fullName evidence="5 12">Transketolase</fullName>
        <ecNumber evidence="5 12">2.2.1.1</ecNumber>
    </recommendedName>
</protein>
<dbReference type="Gene3D" id="3.40.50.970">
    <property type="match status" value="2"/>
</dbReference>
<evidence type="ECO:0000256" key="18">
    <source>
        <dbReference type="RuleBase" id="RU004996"/>
    </source>
</evidence>
<dbReference type="OrthoDB" id="8732661at2"/>
<dbReference type="PANTHER" id="PTHR43522:SF2">
    <property type="entry name" value="TRANSKETOLASE 1-RELATED"/>
    <property type="match status" value="1"/>
</dbReference>
<accession>A0A0W0XMU9</accession>
<dbReference type="CDD" id="cd07033">
    <property type="entry name" value="TPP_PYR_DXS_TK_like"/>
    <property type="match status" value="1"/>
</dbReference>
<dbReference type="InterPro" id="IPR005475">
    <property type="entry name" value="Transketolase-like_Pyr-bd"/>
</dbReference>
<dbReference type="Pfam" id="PF02779">
    <property type="entry name" value="Transket_pyr"/>
    <property type="match status" value="1"/>
</dbReference>
<dbReference type="InterPro" id="IPR055152">
    <property type="entry name" value="Transketolase-like_C_2"/>
</dbReference>
<dbReference type="NCBIfam" id="TIGR00232">
    <property type="entry name" value="tktlase_bact"/>
    <property type="match status" value="1"/>
</dbReference>
<dbReference type="PATRIC" id="fig|458.5.peg.2967"/>
<evidence type="ECO:0000256" key="15">
    <source>
        <dbReference type="PIRSR" id="PIRSR605478-3"/>
    </source>
</evidence>
<comment type="cofactor">
    <cofactor evidence="1">
        <name>Ca(2+)</name>
        <dbReference type="ChEBI" id="CHEBI:29108"/>
    </cofactor>
</comment>
<feature type="binding site" evidence="15">
    <location>
        <position position="437"/>
    </location>
    <ligand>
        <name>thiamine diphosphate</name>
        <dbReference type="ChEBI" id="CHEBI:58937"/>
    </ligand>
</feature>
<dbReference type="InterPro" id="IPR020826">
    <property type="entry name" value="Transketolase_BS"/>
</dbReference>
<organism evidence="20 21">
    <name type="scientific">Legionella rubrilucens</name>
    <dbReference type="NCBI Taxonomy" id="458"/>
    <lineage>
        <taxon>Bacteria</taxon>
        <taxon>Pseudomonadati</taxon>
        <taxon>Pseudomonadota</taxon>
        <taxon>Gammaproteobacteria</taxon>
        <taxon>Legionellales</taxon>
        <taxon>Legionellaceae</taxon>
        <taxon>Legionella</taxon>
    </lineage>
</organism>
<feature type="binding site" evidence="15">
    <location>
        <position position="260"/>
    </location>
    <ligand>
        <name>thiamine diphosphate</name>
        <dbReference type="ChEBI" id="CHEBI:58937"/>
    </ligand>
</feature>
<feature type="binding site" evidence="16">
    <location>
        <position position="187"/>
    </location>
    <ligand>
        <name>Mg(2+)</name>
        <dbReference type="ChEBI" id="CHEBI:18420"/>
    </ligand>
</feature>
<feature type="binding site" evidence="15">
    <location>
        <position position="156"/>
    </location>
    <ligand>
        <name>thiamine diphosphate</name>
        <dbReference type="ChEBI" id="CHEBI:58937"/>
    </ligand>
</feature>
<keyword evidence="9 16" id="KW-0460">Magnesium</keyword>
<feature type="binding site" evidence="14">
    <location>
        <position position="260"/>
    </location>
    <ligand>
        <name>substrate</name>
    </ligand>
</feature>
<evidence type="ECO:0000256" key="8">
    <source>
        <dbReference type="ARBA" id="ARBA00022837"/>
    </source>
</evidence>
<feature type="site" description="Important for catalytic activity" evidence="17">
    <location>
        <position position="260"/>
    </location>
</feature>
<dbReference type="Pfam" id="PF22613">
    <property type="entry name" value="Transketolase_C_1"/>
    <property type="match status" value="1"/>
</dbReference>
<dbReference type="InterPro" id="IPR029061">
    <property type="entry name" value="THDP-binding"/>
</dbReference>
<evidence type="ECO:0000256" key="14">
    <source>
        <dbReference type="PIRSR" id="PIRSR605478-2"/>
    </source>
</evidence>
<evidence type="ECO:0000256" key="16">
    <source>
        <dbReference type="PIRSR" id="PIRSR605478-4"/>
    </source>
</evidence>
<evidence type="ECO:0000256" key="17">
    <source>
        <dbReference type="PIRSR" id="PIRSR605478-5"/>
    </source>
</evidence>
<dbReference type="InterPro" id="IPR049557">
    <property type="entry name" value="Transketolase_CS"/>
</dbReference>
<comment type="cofactor">
    <cofactor evidence="18">
        <name>Mg(2+)</name>
        <dbReference type="ChEBI" id="CHEBI:18420"/>
    </cofactor>
    <cofactor evidence="18">
        <name>Ca(2+)</name>
        <dbReference type="ChEBI" id="CHEBI:29108"/>
    </cofactor>
    <cofactor evidence="18">
        <name>Mn(2+)</name>
        <dbReference type="ChEBI" id="CHEBI:29035"/>
    </cofactor>
    <cofactor evidence="18">
        <name>Co(2+)</name>
        <dbReference type="ChEBI" id="CHEBI:48828"/>
    </cofactor>
    <text evidence="18">Binds 1 Mg(2+) ion per subunit. Can also utilize other divalent metal cations, such as Ca(2+), Mn(2+) and Co(2+).</text>
</comment>
<dbReference type="AlphaFoldDB" id="A0A0W0XMU9"/>
<feature type="active site" description="Proton donor" evidence="13">
    <location>
        <position position="411"/>
    </location>
</feature>
<evidence type="ECO:0000256" key="7">
    <source>
        <dbReference type="ARBA" id="ARBA00022723"/>
    </source>
</evidence>
<evidence type="ECO:0000256" key="2">
    <source>
        <dbReference type="ARBA" id="ARBA00001941"/>
    </source>
</evidence>
<dbReference type="RefSeq" id="WP_058532783.1">
    <property type="nucleotide sequence ID" value="NZ_CAAAIN010000004.1"/>
</dbReference>
<evidence type="ECO:0000259" key="19">
    <source>
        <dbReference type="SMART" id="SM00861"/>
    </source>
</evidence>
<dbReference type="InterPro" id="IPR033247">
    <property type="entry name" value="Transketolase_fam"/>
</dbReference>
<keyword evidence="21" id="KW-1185">Reference proteome</keyword>
<feature type="binding site" evidence="14">
    <location>
        <position position="520"/>
    </location>
    <ligand>
        <name>substrate</name>
    </ligand>
</feature>
<evidence type="ECO:0000256" key="11">
    <source>
        <dbReference type="ARBA" id="ARBA00049473"/>
    </source>
</evidence>
<feature type="binding site" evidence="14">
    <location>
        <position position="26"/>
    </location>
    <ligand>
        <name>substrate</name>
    </ligand>
</feature>
<evidence type="ECO:0000256" key="12">
    <source>
        <dbReference type="NCBIfam" id="TIGR00232"/>
    </source>
</evidence>
<dbReference type="GO" id="GO:0005829">
    <property type="term" value="C:cytosol"/>
    <property type="evidence" value="ECO:0007669"/>
    <property type="project" value="TreeGrafter"/>
</dbReference>
<dbReference type="PANTHER" id="PTHR43522">
    <property type="entry name" value="TRANSKETOLASE"/>
    <property type="match status" value="1"/>
</dbReference>
<comment type="function">
    <text evidence="18">Catalyzes the transfer of a two-carbon ketol group from a ketose donor to an aldose acceptor, via a covalent intermediate with the cofactor thiamine pyrophosphate.</text>
</comment>
<dbReference type="Pfam" id="PF00456">
    <property type="entry name" value="Transketolase_N"/>
    <property type="match status" value="1"/>
</dbReference>
<dbReference type="Proteomes" id="UP000054608">
    <property type="component" value="Unassembled WGS sequence"/>
</dbReference>
<feature type="binding site" evidence="16">
    <location>
        <position position="155"/>
    </location>
    <ligand>
        <name>Mg(2+)</name>
        <dbReference type="ChEBI" id="CHEBI:18420"/>
    </ligand>
</feature>
<evidence type="ECO:0000313" key="20">
    <source>
        <dbReference type="EMBL" id="KTD46049.1"/>
    </source>
</evidence>
<sequence length="668" mass="73475">MSFSNELANAIRFLSIDAVEQAQSGHPGMPLGMADIAYVLWHKFLKHNPQNPHWFDRDRFVLSNGHGSMLLYSLLHLTGYKLSIDDLKNFRQLHSKTPGHPERDDTPGVETTTGPLGQGLANAVGMAIAEKTLAAQFNRPGHELINHHTYAFAGDGCLMEGISHEACSLAGTLGLGKLIVFYDDNGISIDGKVENWFRDDTALRFKAYHWQVIGPINGHDEAAIEQAILEARAETARPSLIICKTVIGYGSPVAGSEKSHGAPLGAAGIVQARNTFHWPHPPFVIPDAIYAAWDHSEKGQRDEDDWITRCQSYQQQHAQDYFEFLRRINGDLPDQWPSVSNAFIEQCRLNDKALATRKSSQLCLEEFSKLLPEFLGGSADLTGSNNTDCSSSRPITHEQFNGNYLFYGVREFGMAAIMNGLALHGGFIPYGGTFLVFADYARNAVRLSALMKQRVIYVFTHDSVGLGEDGPTHQPIEQASMLRNTPNMQVWRPADLMETAVAWQQAIEHHTGPSALLLSRQNLPALAHHNDAHDRIARGGYILMDCEGEPQAIIIATGSEVQLAVAAATQANSQGHRVRVVSMPCCERFLAEEAAYQEQVLPRTVRKRIAIEAAATSDWSRFTGLDGVVIGIDRFGVSAPAAQAFKYLGITVENLSNTLNTLLKADSL</sequence>
<feature type="binding site" evidence="15">
    <location>
        <begin position="114"/>
        <end position="116"/>
    </location>
    <ligand>
        <name>thiamine diphosphate</name>
        <dbReference type="ChEBI" id="CHEBI:58937"/>
    </ligand>
</feature>
<feature type="domain" description="Transketolase-like pyrimidine-binding" evidence="19">
    <location>
        <begin position="354"/>
        <end position="525"/>
    </location>
</feature>
<dbReference type="FunFam" id="3.40.50.970:FF:000003">
    <property type="entry name" value="Transketolase"/>
    <property type="match status" value="1"/>
</dbReference>
<reference evidence="20 21" key="1">
    <citation type="submission" date="2015-11" db="EMBL/GenBank/DDBJ databases">
        <title>Genomic analysis of 38 Legionella species identifies large and diverse effector repertoires.</title>
        <authorList>
            <person name="Burstein D."/>
            <person name="Amaro F."/>
            <person name="Zusman T."/>
            <person name="Lifshitz Z."/>
            <person name="Cohen O."/>
            <person name="Gilbert J.A."/>
            <person name="Pupko T."/>
            <person name="Shuman H.A."/>
            <person name="Segal G."/>
        </authorList>
    </citation>
    <scope>NUCLEOTIDE SEQUENCE [LARGE SCALE GENOMIC DNA]</scope>
    <source>
        <strain evidence="20 21">WA-270A-C2</strain>
    </source>
</reference>
<feature type="binding site" evidence="14">
    <location>
        <position position="461"/>
    </location>
    <ligand>
        <name>substrate</name>
    </ligand>
</feature>
<evidence type="ECO:0000256" key="3">
    <source>
        <dbReference type="ARBA" id="ARBA00007131"/>
    </source>
</evidence>
<evidence type="ECO:0000256" key="5">
    <source>
        <dbReference type="ARBA" id="ARBA00013152"/>
    </source>
</evidence>
<evidence type="ECO:0000256" key="10">
    <source>
        <dbReference type="ARBA" id="ARBA00023052"/>
    </source>
</evidence>
<comment type="caution">
    <text evidence="20">The sequence shown here is derived from an EMBL/GenBank/DDBJ whole genome shotgun (WGS) entry which is preliminary data.</text>
</comment>
<keyword evidence="10 15" id="KW-0786">Thiamine pyrophosphate</keyword>
<dbReference type="InterPro" id="IPR005474">
    <property type="entry name" value="Transketolase_N"/>
</dbReference>
<dbReference type="EC" id="2.2.1.1" evidence="5 12"/>
<dbReference type="PROSITE" id="PS00801">
    <property type="entry name" value="TRANSKETOLASE_1"/>
    <property type="match status" value="1"/>
</dbReference>
<dbReference type="GO" id="GO:0046872">
    <property type="term" value="F:metal ion binding"/>
    <property type="evidence" value="ECO:0007669"/>
    <property type="project" value="UniProtKB-KW"/>
</dbReference>
<dbReference type="InterPro" id="IPR005478">
    <property type="entry name" value="Transketolase_bac-like"/>
</dbReference>
<dbReference type="PROSITE" id="PS00802">
    <property type="entry name" value="TRANSKETOLASE_2"/>
    <property type="match status" value="1"/>
</dbReference>
<feature type="binding site" evidence="14">
    <location>
        <position position="357"/>
    </location>
    <ligand>
        <name>substrate</name>
    </ligand>
</feature>
<dbReference type="Gene3D" id="3.40.50.920">
    <property type="match status" value="1"/>
</dbReference>
<proteinExistence type="inferred from homology"/>
<dbReference type="InterPro" id="IPR009014">
    <property type="entry name" value="Transketo_C/PFOR_II"/>
</dbReference>
<gene>
    <name evidence="20" type="primary">tkt</name>
    <name evidence="20" type="ORF">Lrub_2846</name>
</gene>
<dbReference type="STRING" id="458.Lrub_2846"/>
<feature type="binding site" evidence="14">
    <location>
        <position position="384"/>
    </location>
    <ligand>
        <name>substrate</name>
    </ligand>
</feature>
<dbReference type="SUPFAM" id="SSF52922">
    <property type="entry name" value="TK C-terminal domain-like"/>
    <property type="match status" value="1"/>
</dbReference>
<dbReference type="CDD" id="cd02012">
    <property type="entry name" value="TPP_TK"/>
    <property type="match status" value="1"/>
</dbReference>
<dbReference type="EMBL" id="LNYT01000022">
    <property type="protein sequence ID" value="KTD46049.1"/>
    <property type="molecule type" value="Genomic_DNA"/>
</dbReference>
<feature type="binding site" evidence="16">
    <location>
        <position position="185"/>
    </location>
    <ligand>
        <name>Mg(2+)</name>
        <dbReference type="ChEBI" id="CHEBI:18420"/>
    </ligand>
</feature>
<evidence type="ECO:0000256" key="4">
    <source>
        <dbReference type="ARBA" id="ARBA00011738"/>
    </source>
</evidence>
<comment type="cofactor">
    <cofactor evidence="16">
        <name>Mg(2+)</name>
        <dbReference type="ChEBI" id="CHEBI:18420"/>
    </cofactor>
    <text evidence="16">Binds 1 Mg(2+) ion per subunit. Can also utilize other divalent metal cations, such as Ca(2+), Mn(2+) and Co(2+).</text>
</comment>
<evidence type="ECO:0000256" key="6">
    <source>
        <dbReference type="ARBA" id="ARBA00022679"/>
    </source>
</evidence>
<comment type="cofactor">
    <cofactor evidence="2">
        <name>Co(2+)</name>
        <dbReference type="ChEBI" id="CHEBI:48828"/>
    </cofactor>
</comment>
<feature type="binding site" evidence="14">
    <location>
        <position position="473"/>
    </location>
    <ligand>
        <name>substrate</name>
    </ligand>
</feature>
<feature type="site" description="Important for catalytic activity" evidence="17">
    <location>
        <position position="26"/>
    </location>
</feature>
<dbReference type="FunFam" id="3.40.50.920:FF:000003">
    <property type="entry name" value="Transketolase"/>
    <property type="match status" value="1"/>
</dbReference>
<dbReference type="GO" id="GO:0004802">
    <property type="term" value="F:transketolase activity"/>
    <property type="evidence" value="ECO:0007669"/>
    <property type="project" value="UniProtKB-UniRule"/>
</dbReference>
<dbReference type="SUPFAM" id="SSF52518">
    <property type="entry name" value="Thiamin diphosphate-binding fold (THDP-binding)"/>
    <property type="match status" value="2"/>
</dbReference>
<feature type="binding site" evidence="15">
    <location>
        <position position="185"/>
    </location>
    <ligand>
        <name>thiamine diphosphate</name>
        <dbReference type="ChEBI" id="CHEBI:58937"/>
    </ligand>
</feature>
<evidence type="ECO:0000256" key="9">
    <source>
        <dbReference type="ARBA" id="ARBA00022842"/>
    </source>
</evidence>
<comment type="similarity">
    <text evidence="3 18">Belongs to the transketolase family.</text>
</comment>